<sequence length="91" mass="10335">MGSIKDMEVVKTNVGVFEYPNLLPPQVKNVVEHIVKLECNDDLQKCLRRMMVALNTSMNQAFQWGILPILQSIDLAPGRKCSRLPMKPKIL</sequence>
<name>A0AC35TTV3_9BILA</name>
<evidence type="ECO:0000313" key="1">
    <source>
        <dbReference type="Proteomes" id="UP000095286"/>
    </source>
</evidence>
<dbReference type="Proteomes" id="UP000095286">
    <property type="component" value="Unplaced"/>
</dbReference>
<reference evidence="2" key="1">
    <citation type="submission" date="2016-11" db="UniProtKB">
        <authorList>
            <consortium name="WormBaseParasite"/>
        </authorList>
    </citation>
    <scope>IDENTIFICATION</scope>
    <source>
        <strain evidence="2">KR3021</strain>
    </source>
</reference>
<protein>
    <submittedName>
        <fullName evidence="2">DUF1805 domain-containing protein</fullName>
    </submittedName>
</protein>
<accession>A0AC35TTV3</accession>
<dbReference type="WBParaSite" id="RSKR_0000404875.1">
    <property type="protein sequence ID" value="RSKR_0000404875.1"/>
    <property type="gene ID" value="RSKR_0000404875"/>
</dbReference>
<proteinExistence type="predicted"/>
<evidence type="ECO:0000313" key="2">
    <source>
        <dbReference type="WBParaSite" id="RSKR_0000404875.1"/>
    </source>
</evidence>
<organism evidence="1 2">
    <name type="scientific">Rhabditophanes sp. KR3021</name>
    <dbReference type="NCBI Taxonomy" id="114890"/>
    <lineage>
        <taxon>Eukaryota</taxon>
        <taxon>Metazoa</taxon>
        <taxon>Ecdysozoa</taxon>
        <taxon>Nematoda</taxon>
        <taxon>Chromadorea</taxon>
        <taxon>Rhabditida</taxon>
        <taxon>Tylenchina</taxon>
        <taxon>Panagrolaimomorpha</taxon>
        <taxon>Strongyloidoidea</taxon>
        <taxon>Alloionematidae</taxon>
        <taxon>Rhabditophanes</taxon>
    </lineage>
</organism>